<dbReference type="AlphaFoldDB" id="A0A1N5WK11"/>
<reference evidence="4" key="1">
    <citation type="submission" date="2016-12" db="EMBL/GenBank/DDBJ databases">
        <authorList>
            <person name="Varghese N."/>
            <person name="Submissions S."/>
        </authorList>
    </citation>
    <scope>NUCLEOTIDE SEQUENCE [LARGE SCALE GENOMIC DNA]</scope>
    <source>
        <strain evidence="4">DSM 45599</strain>
    </source>
</reference>
<proteinExistence type="predicted"/>
<feature type="transmembrane region" description="Helical" evidence="2">
    <location>
        <begin position="26"/>
        <end position="44"/>
    </location>
</feature>
<keyword evidence="2" id="KW-1133">Transmembrane helix</keyword>
<evidence type="ECO:0000256" key="2">
    <source>
        <dbReference type="SAM" id="Phobius"/>
    </source>
</evidence>
<evidence type="ECO:0000313" key="3">
    <source>
        <dbReference type="EMBL" id="SIM85476.1"/>
    </source>
</evidence>
<evidence type="ECO:0000256" key="1">
    <source>
        <dbReference type="SAM" id="MobiDB-lite"/>
    </source>
</evidence>
<dbReference type="STRING" id="709881.SAMN04489832_2522"/>
<dbReference type="Proteomes" id="UP000185124">
    <property type="component" value="Unassembled WGS sequence"/>
</dbReference>
<organism evidence="3 4">
    <name type="scientific">Micromonospora cremea</name>
    <dbReference type="NCBI Taxonomy" id="709881"/>
    <lineage>
        <taxon>Bacteria</taxon>
        <taxon>Bacillati</taxon>
        <taxon>Actinomycetota</taxon>
        <taxon>Actinomycetes</taxon>
        <taxon>Micromonosporales</taxon>
        <taxon>Micromonosporaceae</taxon>
        <taxon>Micromonospora</taxon>
    </lineage>
</organism>
<evidence type="ECO:0000313" key="4">
    <source>
        <dbReference type="Proteomes" id="UP000185124"/>
    </source>
</evidence>
<feature type="region of interest" description="Disordered" evidence="1">
    <location>
        <begin position="80"/>
        <end position="132"/>
    </location>
</feature>
<protein>
    <submittedName>
        <fullName evidence="3">Uncharacterized protein</fullName>
    </submittedName>
</protein>
<dbReference type="EMBL" id="FSQT01000001">
    <property type="protein sequence ID" value="SIM85476.1"/>
    <property type="molecule type" value="Genomic_DNA"/>
</dbReference>
<accession>A0A1N5WK11</accession>
<keyword evidence="2" id="KW-0812">Transmembrane</keyword>
<name>A0A1N5WK11_9ACTN</name>
<sequence>MILKGAIVSSVATPTLVSLSRTRRKLAIFTALTVVALVAGLPGWTIAALALTSLTIPLAVALAGGRNLLRDLLRPRLSDTGRHVPTTRSRGARCLQPIGSGAGFRTPAHGTEPNRQTGNTCWPECPSVRRGS</sequence>
<gene>
    <name evidence="3" type="ORF">SAMN04489832_2522</name>
</gene>
<keyword evidence="2" id="KW-0472">Membrane</keyword>
<keyword evidence="4" id="KW-1185">Reference proteome</keyword>